<organism evidence="1 2">
    <name type="scientific">Parasutterella excrementihominis YIT 11859</name>
    <dbReference type="NCBI Taxonomy" id="762966"/>
    <lineage>
        <taxon>Bacteria</taxon>
        <taxon>Pseudomonadati</taxon>
        <taxon>Pseudomonadota</taxon>
        <taxon>Betaproteobacteria</taxon>
        <taxon>Burkholderiales</taxon>
        <taxon>Sutterellaceae</taxon>
        <taxon>Parasutterella</taxon>
    </lineage>
</organism>
<keyword evidence="2" id="KW-1185">Reference proteome</keyword>
<proteinExistence type="predicted"/>
<name>F3QGW1_9BURK</name>
<accession>F3QGW1</accession>
<gene>
    <name evidence="1" type="ORF">HMPREF9439_00151</name>
</gene>
<evidence type="ECO:0000313" key="2">
    <source>
        <dbReference type="Proteomes" id="UP000005156"/>
    </source>
</evidence>
<comment type="caution">
    <text evidence="1">The sequence shown here is derived from an EMBL/GenBank/DDBJ whole genome shotgun (WGS) entry which is preliminary data.</text>
</comment>
<sequence length="39" mass="4677">MLCLKCSRNELKKRQALIMVPAVIRNENYWFSNRTKSSF</sequence>
<dbReference type="EMBL" id="AFBP01000004">
    <property type="protein sequence ID" value="EGG57542.1"/>
    <property type="molecule type" value="Genomic_DNA"/>
</dbReference>
<reference evidence="1 2" key="1">
    <citation type="submission" date="2011-02" db="EMBL/GenBank/DDBJ databases">
        <authorList>
            <person name="Weinstock G."/>
            <person name="Sodergren E."/>
            <person name="Clifton S."/>
            <person name="Fulton L."/>
            <person name="Fulton B."/>
            <person name="Courtney L."/>
            <person name="Fronick C."/>
            <person name="Harrison M."/>
            <person name="Strong C."/>
            <person name="Farmer C."/>
            <person name="Delahaunty K."/>
            <person name="Markovic C."/>
            <person name="Hall O."/>
            <person name="Minx P."/>
            <person name="Tomlinson C."/>
            <person name="Mitreva M."/>
            <person name="Hou S."/>
            <person name="Chen J."/>
            <person name="Wollam A."/>
            <person name="Pepin K.H."/>
            <person name="Johnson M."/>
            <person name="Bhonagiri V."/>
            <person name="Zhang X."/>
            <person name="Suruliraj S."/>
            <person name="Warren W."/>
            <person name="Chinwalla A."/>
            <person name="Mardis E.R."/>
            <person name="Wilson R.K."/>
        </authorList>
    </citation>
    <scope>NUCLEOTIDE SEQUENCE [LARGE SCALE GENOMIC DNA]</scope>
    <source>
        <strain evidence="1 2">YIT 11859</strain>
    </source>
</reference>
<dbReference type="HOGENOM" id="CLU_3314005_0_0_4"/>
<dbReference type="Proteomes" id="UP000005156">
    <property type="component" value="Unassembled WGS sequence"/>
</dbReference>
<protein>
    <submittedName>
        <fullName evidence="1">Uncharacterized protein</fullName>
    </submittedName>
</protein>
<dbReference type="AlphaFoldDB" id="F3QGW1"/>
<evidence type="ECO:0000313" key="1">
    <source>
        <dbReference type="EMBL" id="EGG57542.1"/>
    </source>
</evidence>